<dbReference type="InterPro" id="IPR012337">
    <property type="entry name" value="RNaseH-like_sf"/>
</dbReference>
<keyword evidence="2" id="KW-0815">Transposition</keyword>
<accession>A0A0S4QUE5</accession>
<evidence type="ECO:0000313" key="7">
    <source>
        <dbReference type="Proteomes" id="UP000198802"/>
    </source>
</evidence>
<evidence type="ECO:0000259" key="5">
    <source>
        <dbReference type="PROSITE" id="PS50994"/>
    </source>
</evidence>
<dbReference type="InterPro" id="IPR032874">
    <property type="entry name" value="DDE_dom"/>
</dbReference>
<dbReference type="NCBIfam" id="NF033587">
    <property type="entry name" value="transpos_IS6"/>
    <property type="match status" value="1"/>
</dbReference>
<evidence type="ECO:0000256" key="2">
    <source>
        <dbReference type="ARBA" id="ARBA00022578"/>
    </source>
</evidence>
<dbReference type="InterPro" id="IPR047930">
    <property type="entry name" value="Transpos_IS6"/>
</dbReference>
<keyword evidence="4" id="KW-0233">DNA recombination</keyword>
<evidence type="ECO:0000256" key="1">
    <source>
        <dbReference type="ARBA" id="ARBA00002286"/>
    </source>
</evidence>
<keyword evidence="7" id="KW-1185">Reference proteome</keyword>
<dbReference type="Proteomes" id="UP000198802">
    <property type="component" value="Unassembled WGS sequence"/>
</dbReference>
<name>A0A0S4QUE5_9ACTN</name>
<dbReference type="EMBL" id="FAOZ01000025">
    <property type="protein sequence ID" value="CUU59217.1"/>
    <property type="molecule type" value="Genomic_DNA"/>
</dbReference>
<proteinExistence type="predicted"/>
<comment type="function">
    <text evidence="1">Involved in the transposition of the insertion sequence.</text>
</comment>
<organism evidence="6 7">
    <name type="scientific">Parafrankia irregularis</name>
    <dbReference type="NCBI Taxonomy" id="795642"/>
    <lineage>
        <taxon>Bacteria</taxon>
        <taxon>Bacillati</taxon>
        <taxon>Actinomycetota</taxon>
        <taxon>Actinomycetes</taxon>
        <taxon>Frankiales</taxon>
        <taxon>Frankiaceae</taxon>
        <taxon>Parafrankia</taxon>
    </lineage>
</organism>
<dbReference type="PROSITE" id="PS50994">
    <property type="entry name" value="INTEGRASE"/>
    <property type="match status" value="1"/>
</dbReference>
<dbReference type="PANTHER" id="PTHR35528">
    <property type="entry name" value="BLL1675 PROTEIN"/>
    <property type="match status" value="1"/>
</dbReference>
<gene>
    <name evidence="6" type="ORF">Ga0074812_125108</name>
</gene>
<dbReference type="AlphaFoldDB" id="A0A0S4QUE5"/>
<dbReference type="InterPro" id="IPR001584">
    <property type="entry name" value="Integrase_cat-core"/>
</dbReference>
<feature type="domain" description="Integrase catalytic" evidence="5">
    <location>
        <begin position="53"/>
        <end position="144"/>
    </location>
</feature>
<evidence type="ECO:0000313" key="6">
    <source>
        <dbReference type="EMBL" id="CUU59217.1"/>
    </source>
</evidence>
<dbReference type="GO" id="GO:0032196">
    <property type="term" value="P:transposition"/>
    <property type="evidence" value="ECO:0007669"/>
    <property type="project" value="UniProtKB-KW"/>
</dbReference>
<sequence length="213" mass="24528">MIILAVRWCLRYALSYRDVEELLAERGLQVDHVTVYRWVQRLTPSLIEAARPCRHRPGDRWFVDETYVKVAGRWTYLYRAVDQHGQVIDVLASTRRDQAAARRFFVRALAQGRRPVEVTTDKAPVYPKILDELLPEACHVDGARENNRIEADHGRFEARLRPMRGLKRMRSFQTVSAGHALVQNIRRGHYELGIDSNPQLRLAAAFTELAAAV</sequence>
<evidence type="ECO:0000256" key="3">
    <source>
        <dbReference type="ARBA" id="ARBA00023125"/>
    </source>
</evidence>
<dbReference type="GO" id="GO:0006310">
    <property type="term" value="P:DNA recombination"/>
    <property type="evidence" value="ECO:0007669"/>
    <property type="project" value="UniProtKB-KW"/>
</dbReference>
<dbReference type="GO" id="GO:0003677">
    <property type="term" value="F:DNA binding"/>
    <property type="evidence" value="ECO:0007669"/>
    <property type="project" value="UniProtKB-KW"/>
</dbReference>
<dbReference type="InterPro" id="IPR036397">
    <property type="entry name" value="RNaseH_sf"/>
</dbReference>
<protein>
    <submittedName>
        <fullName evidence="6">Transposase (Or an inactivated derivative)</fullName>
    </submittedName>
</protein>
<keyword evidence="3" id="KW-0238">DNA-binding</keyword>
<dbReference type="Gene3D" id="3.30.420.10">
    <property type="entry name" value="Ribonuclease H-like superfamily/Ribonuclease H"/>
    <property type="match status" value="1"/>
</dbReference>
<dbReference type="InterPro" id="IPR052183">
    <property type="entry name" value="IS_Transposase"/>
</dbReference>
<dbReference type="PANTHER" id="PTHR35528:SF3">
    <property type="entry name" value="BLL1675 PROTEIN"/>
    <property type="match status" value="1"/>
</dbReference>
<dbReference type="Pfam" id="PF13610">
    <property type="entry name" value="DDE_Tnp_IS240"/>
    <property type="match status" value="1"/>
</dbReference>
<dbReference type="SUPFAM" id="SSF53098">
    <property type="entry name" value="Ribonuclease H-like"/>
    <property type="match status" value="1"/>
</dbReference>
<reference evidence="7" key="1">
    <citation type="submission" date="2015-11" db="EMBL/GenBank/DDBJ databases">
        <authorList>
            <person name="Varghese N."/>
        </authorList>
    </citation>
    <scope>NUCLEOTIDE SEQUENCE [LARGE SCALE GENOMIC DNA]</scope>
    <source>
        <strain evidence="7">DSM 45899</strain>
    </source>
</reference>
<evidence type="ECO:0000256" key="4">
    <source>
        <dbReference type="ARBA" id="ARBA00023172"/>
    </source>
</evidence>
<dbReference type="GO" id="GO:0015074">
    <property type="term" value="P:DNA integration"/>
    <property type="evidence" value="ECO:0007669"/>
    <property type="project" value="InterPro"/>
</dbReference>